<dbReference type="AlphaFoldDB" id="A0A366HEW8"/>
<evidence type="ECO:0000313" key="1">
    <source>
        <dbReference type="EMBL" id="RBP41020.1"/>
    </source>
</evidence>
<sequence>MITTYTDHDKRLHVVFDDERTAPVENYTICLVGMNRAIAAQPWESAGATWQRVLDTVAGMRMTLPLSGPQFYFATVFADVQPNEQRMQAVTKDRISSRLYELADPKRNKNADARVKALAALAELYDLHPPLSFTLPTLEQIEAEIARRQVQ</sequence>
<accession>A0A366HEW8</accession>
<comment type="caution">
    <text evidence="1">The sequence shown here is derived from an EMBL/GenBank/DDBJ whole genome shotgun (WGS) entry which is preliminary data.</text>
</comment>
<keyword evidence="2" id="KW-1185">Reference proteome</keyword>
<evidence type="ECO:0000313" key="2">
    <source>
        <dbReference type="Proteomes" id="UP000253628"/>
    </source>
</evidence>
<gene>
    <name evidence="1" type="ORF">DFR37_103366</name>
</gene>
<reference evidence="1 2" key="1">
    <citation type="submission" date="2018-06" db="EMBL/GenBank/DDBJ databases">
        <title>Genomic Encyclopedia of Type Strains, Phase IV (KMG-IV): sequencing the most valuable type-strain genomes for metagenomic binning, comparative biology and taxonomic classification.</title>
        <authorList>
            <person name="Goeker M."/>
        </authorList>
    </citation>
    <scope>NUCLEOTIDE SEQUENCE [LARGE SCALE GENOMIC DNA]</scope>
    <source>
        <strain evidence="1 2">DSM 25520</strain>
    </source>
</reference>
<dbReference type="EMBL" id="QNRQ01000003">
    <property type="protein sequence ID" value="RBP41020.1"/>
    <property type="molecule type" value="Genomic_DNA"/>
</dbReference>
<organism evidence="1 2">
    <name type="scientific">Eoetvoesiella caeni</name>
    <dbReference type="NCBI Taxonomy" id="645616"/>
    <lineage>
        <taxon>Bacteria</taxon>
        <taxon>Pseudomonadati</taxon>
        <taxon>Pseudomonadota</taxon>
        <taxon>Betaproteobacteria</taxon>
        <taxon>Burkholderiales</taxon>
        <taxon>Alcaligenaceae</taxon>
        <taxon>Eoetvoesiella</taxon>
    </lineage>
</organism>
<name>A0A366HEW8_9BURK</name>
<dbReference type="RefSeq" id="WP_113932761.1">
    <property type="nucleotide sequence ID" value="NZ_JACCEU010000004.1"/>
</dbReference>
<protein>
    <submittedName>
        <fullName evidence="1">Uncharacterized protein</fullName>
    </submittedName>
</protein>
<proteinExistence type="predicted"/>
<dbReference type="Proteomes" id="UP000253628">
    <property type="component" value="Unassembled WGS sequence"/>
</dbReference>